<feature type="region of interest" description="Disordered" evidence="1">
    <location>
        <begin position="37"/>
        <end position="65"/>
    </location>
</feature>
<reference evidence="2 3" key="1">
    <citation type="submission" date="2019-05" db="EMBL/GenBank/DDBJ databases">
        <title>Another draft genome of Portunus trituberculatus and its Hox gene families provides insights of decapod evolution.</title>
        <authorList>
            <person name="Jeong J.-H."/>
            <person name="Song I."/>
            <person name="Kim S."/>
            <person name="Choi T."/>
            <person name="Kim D."/>
            <person name="Ryu S."/>
            <person name="Kim W."/>
        </authorList>
    </citation>
    <scope>NUCLEOTIDE SEQUENCE [LARGE SCALE GENOMIC DNA]</scope>
    <source>
        <tissue evidence="2">Muscle</tissue>
    </source>
</reference>
<keyword evidence="3" id="KW-1185">Reference proteome</keyword>
<accession>A0A5B7IPW0</accession>
<name>A0A5B7IPW0_PORTR</name>
<feature type="compositionally biased region" description="Low complexity" evidence="1">
    <location>
        <begin position="37"/>
        <end position="50"/>
    </location>
</feature>
<sequence length="200" mass="22266">MSTKLITNTHYTLKQSPCTLTSTTRTDTIITTATTTTTTTTNNNNNNNNRYTHHHRHTRSAGRPPREIIAPEGKIRGCGAVRRHTARAARYHYYIWSGTLAGVRSVLSFSNTPGASHASTTRPQQPFPPALHLLLHLHDTFSLSSLPLHNIALPHTAATLHTSLPHPPVPLTTPPLLSVFPPRPFSKYFSQHFLAYTPWE</sequence>
<protein>
    <submittedName>
        <fullName evidence="2">Uncharacterized protein</fullName>
    </submittedName>
</protein>
<dbReference type="EMBL" id="VSRR010074833">
    <property type="protein sequence ID" value="MPC87551.1"/>
    <property type="molecule type" value="Genomic_DNA"/>
</dbReference>
<evidence type="ECO:0000313" key="3">
    <source>
        <dbReference type="Proteomes" id="UP000324222"/>
    </source>
</evidence>
<evidence type="ECO:0000313" key="2">
    <source>
        <dbReference type="EMBL" id="MPC87551.1"/>
    </source>
</evidence>
<proteinExistence type="predicted"/>
<gene>
    <name evidence="2" type="ORF">E2C01_082416</name>
</gene>
<feature type="compositionally biased region" description="Basic residues" evidence="1">
    <location>
        <begin position="51"/>
        <end position="60"/>
    </location>
</feature>
<evidence type="ECO:0000256" key="1">
    <source>
        <dbReference type="SAM" id="MobiDB-lite"/>
    </source>
</evidence>
<dbReference type="Proteomes" id="UP000324222">
    <property type="component" value="Unassembled WGS sequence"/>
</dbReference>
<comment type="caution">
    <text evidence="2">The sequence shown here is derived from an EMBL/GenBank/DDBJ whole genome shotgun (WGS) entry which is preliminary data.</text>
</comment>
<dbReference type="AlphaFoldDB" id="A0A5B7IPW0"/>
<organism evidence="2 3">
    <name type="scientific">Portunus trituberculatus</name>
    <name type="common">Swimming crab</name>
    <name type="synonym">Neptunus trituberculatus</name>
    <dbReference type="NCBI Taxonomy" id="210409"/>
    <lineage>
        <taxon>Eukaryota</taxon>
        <taxon>Metazoa</taxon>
        <taxon>Ecdysozoa</taxon>
        <taxon>Arthropoda</taxon>
        <taxon>Crustacea</taxon>
        <taxon>Multicrustacea</taxon>
        <taxon>Malacostraca</taxon>
        <taxon>Eumalacostraca</taxon>
        <taxon>Eucarida</taxon>
        <taxon>Decapoda</taxon>
        <taxon>Pleocyemata</taxon>
        <taxon>Brachyura</taxon>
        <taxon>Eubrachyura</taxon>
        <taxon>Portunoidea</taxon>
        <taxon>Portunidae</taxon>
        <taxon>Portuninae</taxon>
        <taxon>Portunus</taxon>
    </lineage>
</organism>